<dbReference type="Proteomes" id="UP000199147">
    <property type="component" value="Unassembled WGS sequence"/>
</dbReference>
<name>A0A0H5RHJ8_9MYCO</name>
<evidence type="ECO:0000256" key="1">
    <source>
        <dbReference type="SAM" id="SignalP"/>
    </source>
</evidence>
<reference evidence="3" key="1">
    <citation type="submission" date="2015-07" db="EMBL/GenBank/DDBJ databases">
        <authorList>
            <person name="Urmite Genomes"/>
        </authorList>
    </citation>
    <scope>NUCLEOTIDE SEQUENCE [LARGE SCALE GENOMIC DNA]</scope>
    <source>
        <strain evidence="3">type strain: ATCC 49404</strain>
    </source>
</reference>
<dbReference type="RefSeq" id="WP_090509877.1">
    <property type="nucleotide sequence ID" value="NZ_CWKH01000001.1"/>
</dbReference>
<proteinExistence type="predicted"/>
<dbReference type="AlphaFoldDB" id="A0A0H5RHJ8"/>
<keyword evidence="1" id="KW-0732">Signal</keyword>
<feature type="chain" id="PRO_5038859472" description="Lipoprotein" evidence="1">
    <location>
        <begin position="22"/>
        <end position="159"/>
    </location>
</feature>
<evidence type="ECO:0008006" key="4">
    <source>
        <dbReference type="Google" id="ProtNLM"/>
    </source>
</evidence>
<evidence type="ECO:0000313" key="3">
    <source>
        <dbReference type="Proteomes" id="UP000199147"/>
    </source>
</evidence>
<dbReference type="STRING" id="146018.BN2156_00499"/>
<accession>A0A0H5RHJ8</accession>
<dbReference type="OrthoDB" id="4749256at2"/>
<gene>
    <name evidence="2" type="ORF">BN2156_00499</name>
</gene>
<evidence type="ECO:0000313" key="2">
    <source>
        <dbReference type="EMBL" id="CRZ13660.1"/>
    </source>
</evidence>
<feature type="signal peptide" evidence="1">
    <location>
        <begin position="1"/>
        <end position="21"/>
    </location>
</feature>
<dbReference type="EMBL" id="CWKH01000001">
    <property type="protein sequence ID" value="CRZ13660.1"/>
    <property type="molecule type" value="Genomic_DNA"/>
</dbReference>
<protein>
    <recommendedName>
        <fullName evidence="4">Lipoprotein</fullName>
    </recommendedName>
</protein>
<dbReference type="PROSITE" id="PS51257">
    <property type="entry name" value="PROKAR_LIPOPROTEIN"/>
    <property type="match status" value="1"/>
</dbReference>
<sequence length="159" mass="15952" precursor="true">MTKHIATCLIGAIAIGLAATACGPVNEKAAATTTTPPPATTTAAAGGESVVALLPTPADVQQTRGPDDIADGGIHLHYQVNGSPTDVMTAYKNALQNKGWTVTTIITSGGGGGGGATYTGTHGDAYGVFDGGGYDNTTYIDVCSWPAKPANPNCSRSDR</sequence>
<keyword evidence="3" id="KW-1185">Reference proteome</keyword>
<organism evidence="2 3">
    <name type="scientific">Mycolicibacterium neworleansense</name>
    <dbReference type="NCBI Taxonomy" id="146018"/>
    <lineage>
        <taxon>Bacteria</taxon>
        <taxon>Bacillati</taxon>
        <taxon>Actinomycetota</taxon>
        <taxon>Actinomycetes</taxon>
        <taxon>Mycobacteriales</taxon>
        <taxon>Mycobacteriaceae</taxon>
        <taxon>Mycolicibacterium</taxon>
    </lineage>
</organism>